<organism evidence="2 3">
    <name type="scientific">Sphingomonas corticis</name>
    <dbReference type="NCBI Taxonomy" id="2722791"/>
    <lineage>
        <taxon>Bacteria</taxon>
        <taxon>Pseudomonadati</taxon>
        <taxon>Pseudomonadota</taxon>
        <taxon>Alphaproteobacteria</taxon>
        <taxon>Sphingomonadales</taxon>
        <taxon>Sphingomonadaceae</taxon>
        <taxon>Sphingomonas</taxon>
    </lineage>
</organism>
<comment type="caution">
    <text evidence="2">The sequence shown here is derived from an EMBL/GenBank/DDBJ whole genome shotgun (WGS) entry which is preliminary data.</text>
</comment>
<keyword evidence="1" id="KW-1133">Transmembrane helix</keyword>
<dbReference type="RefSeq" id="WP_168134080.1">
    <property type="nucleotide sequence ID" value="NZ_JAAVJH010000004.1"/>
</dbReference>
<evidence type="ECO:0000313" key="3">
    <source>
        <dbReference type="Proteomes" id="UP000732399"/>
    </source>
</evidence>
<dbReference type="SUPFAM" id="SSF48452">
    <property type="entry name" value="TPR-like"/>
    <property type="match status" value="1"/>
</dbReference>
<dbReference type="EMBL" id="JAAVJH010000004">
    <property type="protein sequence ID" value="NJR78540.1"/>
    <property type="molecule type" value="Genomic_DNA"/>
</dbReference>
<keyword evidence="3" id="KW-1185">Reference proteome</keyword>
<feature type="transmembrane region" description="Helical" evidence="1">
    <location>
        <begin position="92"/>
        <end position="113"/>
    </location>
</feature>
<sequence>MVHHDPGAGKRLDGWKSIAAYFNRDRTTVMRWARERGLPIRRMPGGKQGSVFALEHELAAWALRQDDIAAPEVSPGEEAQPASPVPRRDRRIGILIAATALLLAVLGGGAWWWTRPAAPRPLAMPADPAVARDYVAARDAWARRTPADLDRAIRLYDGVIRRAPGFAPARAGLAEAWLILREYGEADEATAYRNARRQVAAAFRLDADLPSAHRAMGFIDYWWDGKPASATAHFRRALALDDRDAQTHFWFANMLADLGQDAAAQAEYDKARLLDPGSRVIEVEQACSHWQAGRDALALQQLTALARRAPEDATIRNCLAWVHISRGDIVGFTRALSERARLRREPRLLRLAARMEEAVRRDPAGAVRVLVAEGRREIAAGERKLRETPAFYASAMGDRATLVQLLTEASDLGERWPSVPVTHRIAARWRGDAQVQRLLRRVAVPRA</sequence>
<protein>
    <submittedName>
        <fullName evidence="2">Tetratricopeptide repeat protein</fullName>
    </submittedName>
</protein>
<keyword evidence="1" id="KW-0812">Transmembrane</keyword>
<evidence type="ECO:0000256" key="1">
    <source>
        <dbReference type="SAM" id="Phobius"/>
    </source>
</evidence>
<evidence type="ECO:0000313" key="2">
    <source>
        <dbReference type="EMBL" id="NJR78540.1"/>
    </source>
</evidence>
<name>A0ABX1CKN0_9SPHN</name>
<accession>A0ABX1CKN0</accession>
<proteinExistence type="predicted"/>
<keyword evidence="1" id="KW-0472">Membrane</keyword>
<dbReference type="InterPro" id="IPR011990">
    <property type="entry name" value="TPR-like_helical_dom_sf"/>
</dbReference>
<dbReference type="Gene3D" id="1.25.40.10">
    <property type="entry name" value="Tetratricopeptide repeat domain"/>
    <property type="match status" value="1"/>
</dbReference>
<dbReference type="Proteomes" id="UP000732399">
    <property type="component" value="Unassembled WGS sequence"/>
</dbReference>
<gene>
    <name evidence="2" type="ORF">HBH26_08080</name>
</gene>
<reference evidence="2 3" key="1">
    <citation type="submission" date="2020-03" db="EMBL/GenBank/DDBJ databases">
        <authorList>
            <person name="Wang L."/>
            <person name="He N."/>
            <person name="Li Y."/>
            <person name="Fang Y."/>
            <person name="Zhang F."/>
        </authorList>
    </citation>
    <scope>NUCLEOTIDE SEQUENCE [LARGE SCALE GENOMIC DNA]</scope>
    <source>
        <strain evidence="2 3">36D10-4-7</strain>
    </source>
</reference>